<dbReference type="GO" id="GO:0006529">
    <property type="term" value="P:asparagine biosynthetic process"/>
    <property type="evidence" value="ECO:0007669"/>
    <property type="project" value="UniProtKB-KW"/>
</dbReference>
<evidence type="ECO:0000256" key="3">
    <source>
        <dbReference type="ARBA" id="ARBA00012737"/>
    </source>
</evidence>
<dbReference type="RefSeq" id="WP_199502506.1">
    <property type="nucleotide sequence ID" value="NZ_JAEMUK010000080.1"/>
</dbReference>
<dbReference type="GO" id="GO:0005524">
    <property type="term" value="F:ATP binding"/>
    <property type="evidence" value="ECO:0007669"/>
    <property type="project" value="UniProtKB-KW"/>
</dbReference>
<comment type="similarity">
    <text evidence="2">Belongs to the asparagine synthetase family.</text>
</comment>
<evidence type="ECO:0000256" key="9">
    <source>
        <dbReference type="PIRSR" id="PIRSR001589-2"/>
    </source>
</evidence>
<evidence type="ECO:0000256" key="5">
    <source>
        <dbReference type="ARBA" id="ARBA00022840"/>
    </source>
</evidence>
<dbReference type="PANTHER" id="PTHR43284:SF1">
    <property type="entry name" value="ASPARAGINE SYNTHETASE"/>
    <property type="match status" value="1"/>
</dbReference>
<dbReference type="InterPro" id="IPR014729">
    <property type="entry name" value="Rossmann-like_a/b/a_fold"/>
</dbReference>
<dbReference type="SUPFAM" id="SSF52402">
    <property type="entry name" value="Adenine nucleotide alpha hydrolases-like"/>
    <property type="match status" value="1"/>
</dbReference>
<feature type="binding site" evidence="9">
    <location>
        <begin position="373"/>
        <end position="374"/>
    </location>
    <ligand>
        <name>ATP</name>
        <dbReference type="ChEBI" id="CHEBI:30616"/>
    </ligand>
</feature>
<keyword evidence="5 9" id="KW-0067">ATP-binding</keyword>
<dbReference type="InterPro" id="IPR017932">
    <property type="entry name" value="GATase_2_dom"/>
</dbReference>
<dbReference type="Pfam" id="PF13537">
    <property type="entry name" value="GATase_7"/>
    <property type="match status" value="1"/>
</dbReference>
<dbReference type="SUPFAM" id="SSF56235">
    <property type="entry name" value="N-terminal nucleophile aminohydrolases (Ntn hydrolases)"/>
    <property type="match status" value="1"/>
</dbReference>
<dbReference type="GO" id="GO:0005829">
    <property type="term" value="C:cytosol"/>
    <property type="evidence" value="ECO:0007669"/>
    <property type="project" value="TreeGrafter"/>
</dbReference>
<dbReference type="Proteomes" id="UP000623250">
    <property type="component" value="Unassembled WGS sequence"/>
</dbReference>
<organism evidence="11 12">
    <name type="scientific">Rhodomicrobium udaipurense</name>
    <dbReference type="NCBI Taxonomy" id="1202716"/>
    <lineage>
        <taxon>Bacteria</taxon>
        <taxon>Pseudomonadati</taxon>
        <taxon>Pseudomonadota</taxon>
        <taxon>Alphaproteobacteria</taxon>
        <taxon>Hyphomicrobiales</taxon>
        <taxon>Hyphomicrobiaceae</taxon>
        <taxon>Rhodomicrobium</taxon>
    </lineage>
</organism>
<keyword evidence="4 9" id="KW-0547">Nucleotide-binding</keyword>
<dbReference type="EC" id="6.3.5.4" evidence="3"/>
<evidence type="ECO:0000256" key="1">
    <source>
        <dbReference type="ARBA" id="ARBA00005187"/>
    </source>
</evidence>
<name>A0A8I1GI16_9HYPH</name>
<dbReference type="PROSITE" id="PS51278">
    <property type="entry name" value="GATASE_TYPE_2"/>
    <property type="match status" value="1"/>
</dbReference>
<dbReference type="InterPro" id="IPR006426">
    <property type="entry name" value="Asn_synth_AEB"/>
</dbReference>
<dbReference type="NCBIfam" id="TIGR01536">
    <property type="entry name" value="asn_synth_AEB"/>
    <property type="match status" value="1"/>
</dbReference>
<dbReference type="CDD" id="cd00712">
    <property type="entry name" value="AsnB"/>
    <property type="match status" value="1"/>
</dbReference>
<reference evidence="11 12" key="1">
    <citation type="submission" date="2020-12" db="EMBL/GenBank/DDBJ databases">
        <title>Revised draft genomes of Rhodomicrobium vannielii ATCC 17100 and Rhodomicrobium udaipurense JA643.</title>
        <authorList>
            <person name="Conners E.M."/>
            <person name="Davenport E.J."/>
            <person name="Bose A."/>
        </authorList>
    </citation>
    <scope>NUCLEOTIDE SEQUENCE [LARGE SCALE GENOMIC DNA]</scope>
    <source>
        <strain evidence="11 12">JA643</strain>
    </source>
</reference>
<dbReference type="PANTHER" id="PTHR43284">
    <property type="entry name" value="ASPARAGINE SYNTHETASE (GLUTAMINE-HYDROLYZING)"/>
    <property type="match status" value="1"/>
</dbReference>
<keyword evidence="8" id="KW-0061">Asparagine biosynthesis</keyword>
<dbReference type="InterPro" id="IPR051786">
    <property type="entry name" value="ASN_synthetase/amidase"/>
</dbReference>
<evidence type="ECO:0000256" key="8">
    <source>
        <dbReference type="PIRSR" id="PIRSR001589-1"/>
    </source>
</evidence>
<dbReference type="Gene3D" id="3.40.50.620">
    <property type="entry name" value="HUPs"/>
    <property type="match status" value="1"/>
</dbReference>
<proteinExistence type="inferred from homology"/>
<dbReference type="InterPro" id="IPR033738">
    <property type="entry name" value="AsnB_N"/>
</dbReference>
<dbReference type="InterPro" id="IPR029055">
    <property type="entry name" value="Ntn_hydrolases_N"/>
</dbReference>
<evidence type="ECO:0000313" key="12">
    <source>
        <dbReference type="Proteomes" id="UP000623250"/>
    </source>
</evidence>
<dbReference type="Pfam" id="PF00733">
    <property type="entry name" value="Asn_synthase"/>
    <property type="match status" value="1"/>
</dbReference>
<comment type="pathway">
    <text evidence="1">Amino-acid biosynthesis; L-asparagine biosynthesis; L-asparagine from L-aspartate (L-Gln route): step 1/1.</text>
</comment>
<keyword evidence="12" id="KW-1185">Reference proteome</keyword>
<keyword evidence="8" id="KW-0028">Amino-acid biosynthesis</keyword>
<feature type="active site" description="For GATase activity" evidence="8">
    <location>
        <position position="2"/>
    </location>
</feature>
<evidence type="ECO:0000259" key="10">
    <source>
        <dbReference type="PROSITE" id="PS51278"/>
    </source>
</evidence>
<gene>
    <name evidence="11" type="primary">asnB</name>
    <name evidence="11" type="ORF">JDN41_14120</name>
</gene>
<evidence type="ECO:0000256" key="7">
    <source>
        <dbReference type="ARBA" id="ARBA00048741"/>
    </source>
</evidence>
<dbReference type="AlphaFoldDB" id="A0A8I1GI16"/>
<evidence type="ECO:0000256" key="2">
    <source>
        <dbReference type="ARBA" id="ARBA00005752"/>
    </source>
</evidence>
<dbReference type="Gene3D" id="3.60.20.10">
    <property type="entry name" value="Glutamine Phosphoribosylpyrophosphate, subunit 1, domain 1"/>
    <property type="match status" value="1"/>
</dbReference>
<comment type="caution">
    <text evidence="11">The sequence shown here is derived from an EMBL/GenBank/DDBJ whole genome shotgun (WGS) entry which is preliminary data.</text>
</comment>
<dbReference type="PIRSF" id="PIRSF001589">
    <property type="entry name" value="Asn_synthetase_glu-h"/>
    <property type="match status" value="1"/>
</dbReference>
<feature type="binding site" evidence="9">
    <location>
        <position position="104"/>
    </location>
    <ligand>
        <name>L-glutamine</name>
        <dbReference type="ChEBI" id="CHEBI:58359"/>
    </ligand>
</feature>
<accession>A0A8I1GI16</accession>
<dbReference type="GO" id="GO:0004066">
    <property type="term" value="F:asparagine synthase (glutamine-hydrolyzing) activity"/>
    <property type="evidence" value="ECO:0007669"/>
    <property type="project" value="UniProtKB-EC"/>
</dbReference>
<evidence type="ECO:0000256" key="4">
    <source>
        <dbReference type="ARBA" id="ARBA00022741"/>
    </source>
</evidence>
<keyword evidence="11" id="KW-0436">Ligase</keyword>
<protein>
    <recommendedName>
        <fullName evidence="3">asparagine synthase (glutamine-hydrolyzing)</fullName>
        <ecNumber evidence="3">6.3.5.4</ecNumber>
    </recommendedName>
</protein>
<keyword evidence="6 8" id="KW-0315">Glutamine amidotransferase</keyword>
<evidence type="ECO:0000256" key="6">
    <source>
        <dbReference type="ARBA" id="ARBA00022962"/>
    </source>
</evidence>
<feature type="domain" description="Glutamine amidotransferase type-2" evidence="10">
    <location>
        <begin position="2"/>
        <end position="217"/>
    </location>
</feature>
<sequence length="602" mass="64836">MCGINGAYSYRPAALEVDRGELLATRDQMTARGPDGAGVWLSDCGRLGLGHRRLAIIDLSEAGAQPMHSADGRFTVTFNGEIYNYLDLRRSLEARGHIFRSHSDTEILLHLYAEKGAEMVHDLRGMFAFAIWDAHARTLFLARDPYGIKPLYYADDGGAFRFASQVKALLAGGAVAREPDPAGIVGFHLWGAVPEPFTLYRDVKAVPAGHSILVREGSGAEAPVAFASIAAVLCERARAAAGRQEIGPVVRDAVRDSMRAHLLADVDVGIFLSAGIDSGAMLGLMRDVGHARRIAVTVAFREFRATAEDEAPLAAEIARLYGARHIVRTFEKSEFEADLPLILDAMDQPSIDGVNTWFASKAAREVGLKVALSGLGGDELFGGYPSFRQIPRWVSFLKAASVVPGAGRAARVLASRLAPAAVSPKALALLEYAGTFPGAYLVRRSVFLPFQLDTVLDPGLLRDGLARLQTLKSLRATMTPDPKTAVSRVSALESANYMRNQLLRDADWAGMAHGLEIRTPLVDFELLKALAPYQHRFRGVAGKQALAEAPSVPLPDAVVNRSKSGFGVPIGAWLARAAQMKAPARKGDVSRAWALHVYQASG</sequence>
<comment type="catalytic activity">
    <reaction evidence="7">
        <text>L-aspartate + L-glutamine + ATP + H2O = L-asparagine + L-glutamate + AMP + diphosphate + H(+)</text>
        <dbReference type="Rhea" id="RHEA:12228"/>
        <dbReference type="ChEBI" id="CHEBI:15377"/>
        <dbReference type="ChEBI" id="CHEBI:15378"/>
        <dbReference type="ChEBI" id="CHEBI:29985"/>
        <dbReference type="ChEBI" id="CHEBI:29991"/>
        <dbReference type="ChEBI" id="CHEBI:30616"/>
        <dbReference type="ChEBI" id="CHEBI:33019"/>
        <dbReference type="ChEBI" id="CHEBI:58048"/>
        <dbReference type="ChEBI" id="CHEBI:58359"/>
        <dbReference type="ChEBI" id="CHEBI:456215"/>
        <dbReference type="EC" id="6.3.5.4"/>
    </reaction>
</comment>
<dbReference type="InterPro" id="IPR001962">
    <property type="entry name" value="Asn_synthase"/>
</dbReference>
<evidence type="ECO:0000313" key="11">
    <source>
        <dbReference type="EMBL" id="MBJ7544686.1"/>
    </source>
</evidence>
<dbReference type="CDD" id="cd01991">
    <property type="entry name" value="Asn_synthase_B_C"/>
    <property type="match status" value="1"/>
</dbReference>
<dbReference type="EMBL" id="JAEMUK010000080">
    <property type="protein sequence ID" value="MBJ7544686.1"/>
    <property type="molecule type" value="Genomic_DNA"/>
</dbReference>